<dbReference type="GO" id="GO:0030870">
    <property type="term" value="C:Mre11 complex"/>
    <property type="evidence" value="ECO:0007669"/>
    <property type="project" value="InterPro"/>
</dbReference>
<dbReference type="GO" id="GO:0007095">
    <property type="term" value="P:mitotic G2 DNA damage checkpoint signaling"/>
    <property type="evidence" value="ECO:0007669"/>
    <property type="project" value="InterPro"/>
</dbReference>
<proteinExistence type="inferred from homology"/>
<feature type="domain" description="FHA" evidence="7">
    <location>
        <begin position="22"/>
        <end position="71"/>
    </location>
</feature>
<dbReference type="EMBL" id="OU892277">
    <property type="protein sequence ID" value="CAG9760655.1"/>
    <property type="molecule type" value="Genomic_DNA"/>
</dbReference>
<dbReference type="PANTHER" id="PTHR12162">
    <property type="entry name" value="NIBRIN-RELATED"/>
    <property type="match status" value="1"/>
</dbReference>
<dbReference type="CDD" id="cd00060">
    <property type="entry name" value="FHA"/>
    <property type="match status" value="1"/>
</dbReference>
<feature type="region of interest" description="Disordered" evidence="6">
    <location>
        <begin position="438"/>
        <end position="476"/>
    </location>
</feature>
<dbReference type="PANTHER" id="PTHR12162:SF0">
    <property type="entry name" value="NIBRIN"/>
    <property type="match status" value="1"/>
</dbReference>
<sequence>MVFILRHVQRGDILVLGHNMEYAVGRSRRNHIIVQYNTVDNIHAVLTITNDEATIEDLDTKFGTRVNGRKIKGPFKLRNGDVVTFGANTSCKYAFLNDTFEVQLDKQMQKCIRTSLINTLKCLNIKIVEKFNACCSHYVIEKVTLDSLEEQSIFKYLINKKTVITPKYFEDILANIEEAPLLPNLYRYMPEIDQYLVYKGIEDIPRVSRRYLFEDVICVFFNKACEKKLCSIITKCGGHAIMYTRDKEIFLERINYGIKIFIAVIHNSNGEIPELMNSFSSLMKEQKLKIFKTFSVMDIYTAVLRATLNVFPINVKNNNDSSIVISDNSDDNPNCDLEPINSRISSACQNNSYPMDAKQMFVKNEDGWITRERKSNCQITLVSNAGTNKTKASPTVRNSKENYNSLSEKDTVKTSVRKDAQKTLNNSEKNELVIVIDDDDDDDKKKPMEINSTCQTAEASRKKNKSTENETFPSKRPCLVINPFSRKVVCQKQRKSC</sequence>
<evidence type="ECO:0000256" key="4">
    <source>
        <dbReference type="ARBA" id="ARBA00023242"/>
    </source>
</evidence>
<evidence type="ECO:0000256" key="1">
    <source>
        <dbReference type="ARBA" id="ARBA00004123"/>
    </source>
</evidence>
<dbReference type="InterPro" id="IPR040227">
    <property type="entry name" value="Nibrin-rel"/>
</dbReference>
<dbReference type="AlphaFoldDB" id="A0A9N9MC77"/>
<reference evidence="8" key="1">
    <citation type="submission" date="2022-01" db="EMBL/GenBank/DDBJ databases">
        <authorList>
            <person name="King R."/>
        </authorList>
    </citation>
    <scope>NUCLEOTIDE SEQUENCE</scope>
</reference>
<dbReference type="Gene3D" id="2.60.200.20">
    <property type="match status" value="1"/>
</dbReference>
<dbReference type="SUPFAM" id="SSF49879">
    <property type="entry name" value="SMAD/FHA domain"/>
    <property type="match status" value="1"/>
</dbReference>
<name>A0A9N9MC77_9CUCU</name>
<gene>
    <name evidence="8" type="ORF">CEUTPL_LOCUS1378</name>
</gene>
<evidence type="ECO:0000256" key="6">
    <source>
        <dbReference type="SAM" id="MobiDB-lite"/>
    </source>
</evidence>
<evidence type="ECO:0000256" key="5">
    <source>
        <dbReference type="ARBA" id="ARBA00044757"/>
    </source>
</evidence>
<dbReference type="SMART" id="SM00240">
    <property type="entry name" value="FHA"/>
    <property type="match status" value="1"/>
</dbReference>
<dbReference type="OrthoDB" id="687730at2759"/>
<keyword evidence="9" id="KW-1185">Reference proteome</keyword>
<organism evidence="8 9">
    <name type="scientific">Ceutorhynchus assimilis</name>
    <name type="common">cabbage seed weevil</name>
    <dbReference type="NCBI Taxonomy" id="467358"/>
    <lineage>
        <taxon>Eukaryota</taxon>
        <taxon>Metazoa</taxon>
        <taxon>Ecdysozoa</taxon>
        <taxon>Arthropoda</taxon>
        <taxon>Hexapoda</taxon>
        <taxon>Insecta</taxon>
        <taxon>Pterygota</taxon>
        <taxon>Neoptera</taxon>
        <taxon>Endopterygota</taxon>
        <taxon>Coleoptera</taxon>
        <taxon>Polyphaga</taxon>
        <taxon>Cucujiformia</taxon>
        <taxon>Curculionidae</taxon>
        <taxon>Ceutorhynchinae</taxon>
        <taxon>Ceutorhynchus</taxon>
    </lineage>
</organism>
<dbReference type="GO" id="GO:0003684">
    <property type="term" value="F:damaged DNA binding"/>
    <property type="evidence" value="ECO:0007669"/>
    <property type="project" value="TreeGrafter"/>
</dbReference>
<protein>
    <recommendedName>
        <fullName evidence="7">FHA domain-containing protein</fullName>
    </recommendedName>
</protein>
<dbReference type="Proteomes" id="UP001152799">
    <property type="component" value="Chromosome 1"/>
</dbReference>
<evidence type="ECO:0000259" key="7">
    <source>
        <dbReference type="PROSITE" id="PS50006"/>
    </source>
</evidence>
<evidence type="ECO:0000256" key="3">
    <source>
        <dbReference type="ARBA" id="ARBA00023204"/>
    </source>
</evidence>
<dbReference type="Pfam" id="PF00498">
    <property type="entry name" value="FHA"/>
    <property type="match status" value="1"/>
</dbReference>
<feature type="compositionally biased region" description="Polar residues" evidence="6">
    <location>
        <begin position="388"/>
        <end position="406"/>
    </location>
</feature>
<dbReference type="PROSITE" id="PS50006">
    <property type="entry name" value="FHA_DOMAIN"/>
    <property type="match status" value="1"/>
</dbReference>
<evidence type="ECO:0000313" key="9">
    <source>
        <dbReference type="Proteomes" id="UP001152799"/>
    </source>
</evidence>
<dbReference type="InterPro" id="IPR000253">
    <property type="entry name" value="FHA_dom"/>
</dbReference>
<evidence type="ECO:0000313" key="8">
    <source>
        <dbReference type="EMBL" id="CAG9760655.1"/>
    </source>
</evidence>
<dbReference type="InterPro" id="IPR008984">
    <property type="entry name" value="SMAD_FHA_dom_sf"/>
</dbReference>
<dbReference type="GO" id="GO:0000724">
    <property type="term" value="P:double-strand break repair via homologous recombination"/>
    <property type="evidence" value="ECO:0007669"/>
    <property type="project" value="TreeGrafter"/>
</dbReference>
<comment type="similarity">
    <text evidence="5">Belongs to the Nibrin family.</text>
</comment>
<evidence type="ECO:0000256" key="2">
    <source>
        <dbReference type="ARBA" id="ARBA00022763"/>
    </source>
</evidence>
<keyword evidence="2" id="KW-0227">DNA damage</keyword>
<accession>A0A9N9MC77</accession>
<comment type="subcellular location">
    <subcellularLocation>
        <location evidence="1">Nucleus</location>
    </subcellularLocation>
</comment>
<feature type="region of interest" description="Disordered" evidence="6">
    <location>
        <begin position="388"/>
        <end position="414"/>
    </location>
</feature>
<feature type="compositionally biased region" description="Basic and acidic residues" evidence="6">
    <location>
        <begin position="459"/>
        <end position="468"/>
    </location>
</feature>
<keyword evidence="4" id="KW-0539">Nucleus</keyword>
<keyword evidence="3" id="KW-0234">DNA repair</keyword>